<reference evidence="1" key="2">
    <citation type="submission" date="2025-09" db="UniProtKB">
        <authorList>
            <consortium name="EnsemblPlants"/>
        </authorList>
    </citation>
    <scope>IDENTIFICATION</scope>
</reference>
<evidence type="ECO:0000313" key="1">
    <source>
        <dbReference type="EnsemblPlants" id="AVESA.00010b.r2.7CG0680700.1.CDS"/>
    </source>
</evidence>
<dbReference type="EnsemblPlants" id="AVESA.00010b.r2.7CG0680700.1">
    <property type="protein sequence ID" value="AVESA.00010b.r2.7CG0680700.1.CDS"/>
    <property type="gene ID" value="AVESA.00010b.r2.7CG0680700"/>
</dbReference>
<organism evidence="1 2">
    <name type="scientific">Avena sativa</name>
    <name type="common">Oat</name>
    <dbReference type="NCBI Taxonomy" id="4498"/>
    <lineage>
        <taxon>Eukaryota</taxon>
        <taxon>Viridiplantae</taxon>
        <taxon>Streptophyta</taxon>
        <taxon>Embryophyta</taxon>
        <taxon>Tracheophyta</taxon>
        <taxon>Spermatophyta</taxon>
        <taxon>Magnoliopsida</taxon>
        <taxon>Liliopsida</taxon>
        <taxon>Poales</taxon>
        <taxon>Poaceae</taxon>
        <taxon>BOP clade</taxon>
        <taxon>Pooideae</taxon>
        <taxon>Poodae</taxon>
        <taxon>Poeae</taxon>
        <taxon>Poeae Chloroplast Group 1 (Aveneae type)</taxon>
        <taxon>Aveninae</taxon>
        <taxon>Avena</taxon>
    </lineage>
</organism>
<name>A0ACD5ZW28_AVESA</name>
<sequence length="588" mass="65571">MADKGKSKVVDEEARTHDLHSDSSTKDTNKEVWEDDAAAAALGGWLDPARRRERSLFVGDLEEQDDLGSEVLAPDNQKVPINADTDTDQCLPVKSSSASSGSALECSAEQHFQITKPKDDLENLPAQSSSSSSSRSMVEKFAEVVAIQESCIRALIDPDQEIAYKLWNQSLEAMKNHYAPEVEKALCGQHQPSTNAPGNGEISEFSQIQDFSGLLGNIRNSGHVVSTEVESLLKQIKSPLNHPVRLIQLKGHVPAISVDPVGSRFILKKLNSATTGEIIMLYNEMTPRILTLIINVFANCVIQKLLDYGPPIYTRKLIGNLKGHVLDLSLQLYGCRVIQKAFEITDIDQKIEMAKEFGSNLLKCACDQHANNTVQKCIEFVPPQYIQFVYRSLCGKVKMLSTHPFGCHVIQKALEFCKDPQIMHAIVGEILECVNELSVDPYGNYVVQFIVEHGGPHDRQIIVQKFEGQVMRMSHQKHSSNVIEKCLTCSSYMDRKMIIVEILFARGGTTAEHLLDMMVHQYANYVVQRMMDVAQDWQVKVIVDLVRRNVAWLANYPHGRHVMEKAEKVIKARAGFGAPLAPAPPRFA</sequence>
<dbReference type="Proteomes" id="UP001732700">
    <property type="component" value="Chromosome 7C"/>
</dbReference>
<reference evidence="1" key="1">
    <citation type="submission" date="2021-05" db="EMBL/GenBank/DDBJ databases">
        <authorList>
            <person name="Scholz U."/>
            <person name="Mascher M."/>
            <person name="Fiebig A."/>
        </authorList>
    </citation>
    <scope>NUCLEOTIDE SEQUENCE [LARGE SCALE GENOMIC DNA]</scope>
</reference>
<proteinExistence type="predicted"/>
<protein>
    <submittedName>
        <fullName evidence="1">Uncharacterized protein</fullName>
    </submittedName>
</protein>
<keyword evidence="2" id="KW-1185">Reference proteome</keyword>
<accession>A0ACD5ZW28</accession>
<evidence type="ECO:0000313" key="2">
    <source>
        <dbReference type="Proteomes" id="UP001732700"/>
    </source>
</evidence>